<dbReference type="KEGG" id="vcop:MM50RIKEN_07230"/>
<evidence type="ECO:0000256" key="2">
    <source>
        <dbReference type="SAM" id="SignalP"/>
    </source>
</evidence>
<organism evidence="4 5">
    <name type="scientific">Vescimonas coprocola</name>
    <dbReference type="NCBI Taxonomy" id="2714355"/>
    <lineage>
        <taxon>Bacteria</taxon>
        <taxon>Bacillati</taxon>
        <taxon>Bacillota</taxon>
        <taxon>Clostridia</taxon>
        <taxon>Eubacteriales</taxon>
        <taxon>Oscillospiraceae</taxon>
        <taxon>Vescimonas</taxon>
    </lineage>
</organism>
<feature type="chain" id="PRO_5032743586" description="SGNH hydrolase-type esterase domain-containing protein" evidence="2">
    <location>
        <begin position="25"/>
        <end position="317"/>
    </location>
</feature>
<evidence type="ECO:0000256" key="1">
    <source>
        <dbReference type="SAM" id="MobiDB-lite"/>
    </source>
</evidence>
<feature type="region of interest" description="Disordered" evidence="1">
    <location>
        <begin position="65"/>
        <end position="119"/>
    </location>
</feature>
<reference evidence="4" key="1">
    <citation type="submission" date="2020-09" db="EMBL/GenBank/DDBJ databases">
        <title>New species isolated from human feces.</title>
        <authorList>
            <person name="Kitahara M."/>
            <person name="Shigeno Y."/>
            <person name="Shime M."/>
            <person name="Matsumoto Y."/>
            <person name="Nakamura S."/>
            <person name="Motooka D."/>
            <person name="Fukuoka S."/>
            <person name="Nishikawa H."/>
            <person name="Benno Y."/>
        </authorList>
    </citation>
    <scope>NUCLEOTIDE SEQUENCE</scope>
    <source>
        <strain evidence="4">MM50</strain>
    </source>
</reference>
<feature type="domain" description="SGNH hydrolase-type esterase" evidence="3">
    <location>
        <begin position="190"/>
        <end position="298"/>
    </location>
</feature>
<feature type="signal peptide" evidence="2">
    <location>
        <begin position="1"/>
        <end position="24"/>
    </location>
</feature>
<keyword evidence="2" id="KW-0732">Signal</keyword>
<dbReference type="InterPro" id="IPR013830">
    <property type="entry name" value="SGNH_hydro"/>
</dbReference>
<accession>A0A810PZ71</accession>
<sequence>MKRLKPKQRGLAALAILLVATSLAATVTGLVLKAQLQKYVGGWEDRLAIAVPFMLLHDDTDLRRMEQAKQRSQDEPKQPEQPTEPEKPAEPEQPTEPEKPDEPEKPQVPGVPTELPTVVPGAKYGEDESFFDDALFIGDSRMVSSAYYARLGKANYFTDVGMNVFQMFSVTASDDNFDATDLTTLLQNRTYKKIFIMLGINECGYPMSSLLSAYQEDIDTLKSLQPDATIYLLKVYGVSRSVAESASYFSPQRLQEVNDGIAGLADGKKVHCLDASHLYCDDEGYMKEEYTSDGVHPYAKDAALFAQWLCQQISGGR</sequence>
<dbReference type="InterPro" id="IPR036514">
    <property type="entry name" value="SGNH_hydro_sf"/>
</dbReference>
<protein>
    <recommendedName>
        <fullName evidence="3">SGNH hydrolase-type esterase domain-containing protein</fullName>
    </recommendedName>
</protein>
<dbReference type="Gene3D" id="3.40.50.1110">
    <property type="entry name" value="SGNH hydrolase"/>
    <property type="match status" value="1"/>
</dbReference>
<dbReference type="RefSeq" id="WP_213541785.1">
    <property type="nucleotide sequence ID" value="NZ_AP023418.1"/>
</dbReference>
<evidence type="ECO:0000313" key="5">
    <source>
        <dbReference type="Proteomes" id="UP000681035"/>
    </source>
</evidence>
<dbReference type="EMBL" id="AP023418">
    <property type="protein sequence ID" value="BCK80960.1"/>
    <property type="molecule type" value="Genomic_DNA"/>
</dbReference>
<proteinExistence type="predicted"/>
<dbReference type="Pfam" id="PF13472">
    <property type="entry name" value="Lipase_GDSL_2"/>
    <property type="match status" value="1"/>
</dbReference>
<dbReference type="SUPFAM" id="SSF52266">
    <property type="entry name" value="SGNH hydrolase"/>
    <property type="match status" value="1"/>
</dbReference>
<name>A0A810PZ71_9FIRM</name>
<feature type="compositionally biased region" description="Basic and acidic residues" evidence="1">
    <location>
        <begin position="65"/>
        <end position="105"/>
    </location>
</feature>
<gene>
    <name evidence="4" type="ORF">MM50RIKEN_07230</name>
</gene>
<keyword evidence="5" id="KW-1185">Reference proteome</keyword>
<evidence type="ECO:0000259" key="3">
    <source>
        <dbReference type="Pfam" id="PF13472"/>
    </source>
</evidence>
<dbReference type="Proteomes" id="UP000681035">
    <property type="component" value="Chromosome"/>
</dbReference>
<evidence type="ECO:0000313" key="4">
    <source>
        <dbReference type="EMBL" id="BCK80960.1"/>
    </source>
</evidence>
<dbReference type="AlphaFoldDB" id="A0A810PZ71"/>